<evidence type="ECO:0000313" key="2">
    <source>
        <dbReference type="EMBL" id="RGS41929.1"/>
    </source>
</evidence>
<evidence type="ECO:0008006" key="4">
    <source>
        <dbReference type="Google" id="ProtNLM"/>
    </source>
</evidence>
<dbReference type="EMBL" id="QRVL01000001">
    <property type="protein sequence ID" value="RGS41929.1"/>
    <property type="molecule type" value="Genomic_DNA"/>
</dbReference>
<organism evidence="2 3">
    <name type="scientific">Roseburia hominis</name>
    <dbReference type="NCBI Taxonomy" id="301301"/>
    <lineage>
        <taxon>Bacteria</taxon>
        <taxon>Bacillati</taxon>
        <taxon>Bacillota</taxon>
        <taxon>Clostridia</taxon>
        <taxon>Lachnospirales</taxon>
        <taxon>Lachnospiraceae</taxon>
        <taxon>Roseburia</taxon>
    </lineage>
</organism>
<sequence length="73" mass="7738">MKKIDWVRKLTSRKLWTAVASFVSMMILATGGTDNTATQVTALIMAGASVVAYIIGEGLTDSANIGSNSEDEE</sequence>
<proteinExistence type="predicted"/>
<accession>A0A395VCY6</accession>
<keyword evidence="1" id="KW-1133">Transmembrane helix</keyword>
<keyword evidence="1" id="KW-0472">Membrane</keyword>
<dbReference type="Proteomes" id="UP000266172">
    <property type="component" value="Unassembled WGS sequence"/>
</dbReference>
<keyword evidence="1" id="KW-0812">Transmembrane</keyword>
<protein>
    <recommendedName>
        <fullName evidence="4">Holin</fullName>
    </recommendedName>
</protein>
<evidence type="ECO:0000313" key="3">
    <source>
        <dbReference type="Proteomes" id="UP000266172"/>
    </source>
</evidence>
<comment type="caution">
    <text evidence="2">The sequence shown here is derived from an EMBL/GenBank/DDBJ whole genome shotgun (WGS) entry which is preliminary data.</text>
</comment>
<dbReference type="RefSeq" id="WP_012742918.1">
    <property type="nucleotide sequence ID" value="NZ_JAWGYD010000004.1"/>
</dbReference>
<gene>
    <name evidence="2" type="ORF">DWX93_00895</name>
</gene>
<reference evidence="2 3" key="1">
    <citation type="submission" date="2018-08" db="EMBL/GenBank/DDBJ databases">
        <title>A genome reference for cultivated species of the human gut microbiota.</title>
        <authorList>
            <person name="Zou Y."/>
            <person name="Xue W."/>
            <person name="Luo G."/>
        </authorList>
    </citation>
    <scope>NUCLEOTIDE SEQUENCE [LARGE SCALE GENOMIC DNA]</scope>
    <source>
        <strain evidence="2 3">AF22-12AC</strain>
    </source>
</reference>
<feature type="transmembrane region" description="Helical" evidence="1">
    <location>
        <begin position="37"/>
        <end position="55"/>
    </location>
</feature>
<feature type="transmembrane region" description="Helical" evidence="1">
    <location>
        <begin position="12"/>
        <end position="31"/>
    </location>
</feature>
<dbReference type="AlphaFoldDB" id="A0A395VCY6"/>
<dbReference type="GeneID" id="86988865"/>
<name>A0A395VCY6_9FIRM</name>
<evidence type="ECO:0000256" key="1">
    <source>
        <dbReference type="SAM" id="Phobius"/>
    </source>
</evidence>